<keyword evidence="5" id="KW-0326">Glycosidase</keyword>
<gene>
    <name evidence="7" type="ORF">EHS24_008289</name>
</gene>
<sequence>MTVTLASPIDSSATLAALTSEEKIALLSGSDLWHTTPIPRLGIPRVRLSDGPNGVRGTTWTNGAAASCFPCGTGLASSFDVNLLTRVGGALGDECHARGVHVLLGPTVNIQRHPCGGRGFESFSEDPFLAGTLGKAWIEGVQSRNVMACPKHWIANEQELNRRSSNSVIDERTLHEIYIEPFRLLSFAKPGTFMSSYNRVNGAHVSESDHLLRTVLRGQLEFDSLLMSDWAGTYSSSEAVKSSLDLEMPGPSTMRGAALERDILSTKLSLEELDDCVLRFLKFVRSAQLSGIPFEAPEKHIDSPEMRQLLRESADSSIVLLKNDLGVLPLNLQKGSTIAVIGPNAATASYAGGGSASLPASYTVAPLDAIRQAAAVTGASVEYTIGAYTSRWTPLLTPFIHDEQGEHGIQCCFFETDPWANPSAKPIFTLDNHSSYCYFTEGIPDDIPLRGYVSLRTTFTPDASGTWELGLSVAGQADLFIDGRKVVDNSTDQEVGVLFFNTGSEERIGEVDVNAGQAYGLEIRFSNFRPISAMSPYAGRRGGVRLGGRLRIDPEDEIAHAVEIAQQADATILVIGTNGEWESESYDRDTMGLPGATDDLVRAVLAAAPGTIVVNQSGMPVEFPWLRSASTLVQAFFGGNECGTGIADVLFGKTNPSARLPVSWPNKVTDYPTNSEHGFGHPVNTIYSEGIYVGYREPHLRSATGFPFGFGLSYTTFELSDLVVKPDGAFGASVSISVANTGACAGSEVVQVYVHQAGPSVDRPDHELKGFSKVYLQPGQSKVVSVQLSHEAWSFYSVNKRAWVGERGTYEVRIGRSANEIVLSKPFCLAQGFTYVGLGAPTSVA</sequence>
<evidence type="ECO:0000313" key="7">
    <source>
        <dbReference type="EMBL" id="RSH82085.1"/>
    </source>
</evidence>
<dbReference type="GO" id="GO:0008422">
    <property type="term" value="F:beta-glucosidase activity"/>
    <property type="evidence" value="ECO:0007669"/>
    <property type="project" value="UniProtKB-EC"/>
</dbReference>
<organism evidence="7 8">
    <name type="scientific">Apiotrichum porosum</name>
    <dbReference type="NCBI Taxonomy" id="105984"/>
    <lineage>
        <taxon>Eukaryota</taxon>
        <taxon>Fungi</taxon>
        <taxon>Dikarya</taxon>
        <taxon>Basidiomycota</taxon>
        <taxon>Agaricomycotina</taxon>
        <taxon>Tremellomycetes</taxon>
        <taxon>Trichosporonales</taxon>
        <taxon>Trichosporonaceae</taxon>
        <taxon>Apiotrichum</taxon>
    </lineage>
</organism>
<dbReference type="PANTHER" id="PTHR42715:SF10">
    <property type="entry name" value="BETA-GLUCOSIDASE"/>
    <property type="match status" value="1"/>
</dbReference>
<comment type="catalytic activity">
    <reaction evidence="1">
        <text>Hydrolysis of terminal, non-reducing beta-D-glucosyl residues with release of beta-D-glucose.</text>
        <dbReference type="EC" id="3.2.1.21"/>
    </reaction>
</comment>
<dbReference type="EMBL" id="RSCE01000006">
    <property type="protein sequence ID" value="RSH82085.1"/>
    <property type="molecule type" value="Genomic_DNA"/>
</dbReference>
<feature type="domain" description="PA14" evidence="6">
    <location>
        <begin position="404"/>
        <end position="562"/>
    </location>
</feature>
<dbReference type="Gene3D" id="3.40.50.1700">
    <property type="entry name" value="Glycoside hydrolase family 3 C-terminal domain"/>
    <property type="match status" value="1"/>
</dbReference>
<dbReference type="InterPro" id="IPR026891">
    <property type="entry name" value="Fn3-like"/>
</dbReference>
<dbReference type="InterPro" id="IPR036881">
    <property type="entry name" value="Glyco_hydro_3_C_sf"/>
</dbReference>
<dbReference type="SUPFAM" id="SSF52279">
    <property type="entry name" value="Beta-D-glucan exohydrolase, C-terminal domain"/>
    <property type="match status" value="1"/>
</dbReference>
<dbReference type="Gene3D" id="2.60.120.260">
    <property type="entry name" value="Galactose-binding domain-like"/>
    <property type="match status" value="1"/>
</dbReference>
<dbReference type="FunFam" id="2.60.40.10:FF:000495">
    <property type="entry name" value="Periplasmic beta-glucosidase"/>
    <property type="match status" value="1"/>
</dbReference>
<reference evidence="7 8" key="1">
    <citation type="submission" date="2018-11" db="EMBL/GenBank/DDBJ databases">
        <title>Genome sequence of Apiotrichum porosum DSM 27194.</title>
        <authorList>
            <person name="Aliyu H."/>
            <person name="Gorte O."/>
            <person name="Ochsenreither K."/>
        </authorList>
    </citation>
    <scope>NUCLEOTIDE SEQUENCE [LARGE SCALE GENOMIC DNA]</scope>
    <source>
        <strain evidence="7 8">DSM 27194</strain>
    </source>
</reference>
<evidence type="ECO:0000259" key="6">
    <source>
        <dbReference type="PROSITE" id="PS51820"/>
    </source>
</evidence>
<comment type="caution">
    <text evidence="7">The sequence shown here is derived from an EMBL/GenBank/DDBJ whole genome shotgun (WGS) entry which is preliminary data.</text>
</comment>
<evidence type="ECO:0000256" key="4">
    <source>
        <dbReference type="ARBA" id="ARBA00022801"/>
    </source>
</evidence>
<dbReference type="PRINTS" id="PR00133">
    <property type="entry name" value="GLHYDRLASE3"/>
</dbReference>
<protein>
    <recommendedName>
        <fullName evidence="3">beta-glucosidase</fullName>
        <ecNumber evidence="3">3.2.1.21</ecNumber>
    </recommendedName>
</protein>
<dbReference type="InterPro" id="IPR002772">
    <property type="entry name" value="Glyco_hydro_3_C"/>
</dbReference>
<dbReference type="Gene3D" id="3.20.20.300">
    <property type="entry name" value="Glycoside hydrolase, family 3, N-terminal domain"/>
    <property type="match status" value="1"/>
</dbReference>
<dbReference type="AlphaFoldDB" id="A0A427XTE4"/>
<dbReference type="Pfam" id="PF01915">
    <property type="entry name" value="Glyco_hydro_3_C"/>
    <property type="match status" value="1"/>
</dbReference>
<dbReference type="Gene3D" id="2.60.40.10">
    <property type="entry name" value="Immunoglobulins"/>
    <property type="match status" value="1"/>
</dbReference>
<evidence type="ECO:0000256" key="3">
    <source>
        <dbReference type="ARBA" id="ARBA00012744"/>
    </source>
</evidence>
<dbReference type="Pfam" id="PF07691">
    <property type="entry name" value="PA14"/>
    <property type="match status" value="1"/>
</dbReference>
<dbReference type="OrthoDB" id="47059at2759"/>
<dbReference type="InterPro" id="IPR013783">
    <property type="entry name" value="Ig-like_fold"/>
</dbReference>
<name>A0A427XTE4_9TREE</name>
<dbReference type="Pfam" id="PF14310">
    <property type="entry name" value="Fn3-like"/>
    <property type="match status" value="1"/>
</dbReference>
<dbReference type="SUPFAM" id="SSF51445">
    <property type="entry name" value="(Trans)glycosidases"/>
    <property type="match status" value="1"/>
</dbReference>
<dbReference type="InterPro" id="IPR017853">
    <property type="entry name" value="GH"/>
</dbReference>
<comment type="similarity">
    <text evidence="2">Belongs to the glycosyl hydrolase 3 family.</text>
</comment>
<dbReference type="Pfam" id="PF00933">
    <property type="entry name" value="Glyco_hydro_3"/>
    <property type="match status" value="1"/>
</dbReference>
<evidence type="ECO:0000256" key="5">
    <source>
        <dbReference type="ARBA" id="ARBA00023295"/>
    </source>
</evidence>
<dbReference type="InterPro" id="IPR036962">
    <property type="entry name" value="Glyco_hydro_3_N_sf"/>
</dbReference>
<dbReference type="EC" id="3.2.1.21" evidence="3"/>
<proteinExistence type="inferred from homology"/>
<dbReference type="Proteomes" id="UP000279236">
    <property type="component" value="Unassembled WGS sequence"/>
</dbReference>
<dbReference type="InterPro" id="IPR037524">
    <property type="entry name" value="PA14/GLEYA"/>
</dbReference>
<dbReference type="InterPro" id="IPR011658">
    <property type="entry name" value="PA14_dom"/>
</dbReference>
<dbReference type="InterPro" id="IPR050288">
    <property type="entry name" value="Cellulose_deg_GH3"/>
</dbReference>
<dbReference type="InterPro" id="IPR001764">
    <property type="entry name" value="Glyco_hydro_3_N"/>
</dbReference>
<evidence type="ECO:0000256" key="2">
    <source>
        <dbReference type="ARBA" id="ARBA00005336"/>
    </source>
</evidence>
<dbReference type="STRING" id="105984.A0A427XTE4"/>
<dbReference type="GO" id="GO:0009251">
    <property type="term" value="P:glucan catabolic process"/>
    <property type="evidence" value="ECO:0007669"/>
    <property type="project" value="TreeGrafter"/>
</dbReference>
<accession>A0A427XTE4</accession>
<evidence type="ECO:0000256" key="1">
    <source>
        <dbReference type="ARBA" id="ARBA00000448"/>
    </source>
</evidence>
<dbReference type="GeneID" id="39592832"/>
<keyword evidence="8" id="KW-1185">Reference proteome</keyword>
<evidence type="ECO:0000313" key="8">
    <source>
        <dbReference type="Proteomes" id="UP000279236"/>
    </source>
</evidence>
<dbReference type="RefSeq" id="XP_028476540.1">
    <property type="nucleotide sequence ID" value="XM_028623607.1"/>
</dbReference>
<dbReference type="PROSITE" id="PS51820">
    <property type="entry name" value="PA14"/>
    <property type="match status" value="1"/>
</dbReference>
<dbReference type="SMART" id="SM01217">
    <property type="entry name" value="Fn3_like"/>
    <property type="match status" value="1"/>
</dbReference>
<dbReference type="PANTHER" id="PTHR42715">
    <property type="entry name" value="BETA-GLUCOSIDASE"/>
    <property type="match status" value="1"/>
</dbReference>
<keyword evidence="4" id="KW-0378">Hydrolase</keyword>